<dbReference type="OrthoDB" id="70140at2759"/>
<evidence type="ECO:0000313" key="2">
    <source>
        <dbReference type="EMBL" id="EQC33947.1"/>
    </source>
</evidence>
<dbReference type="VEuPathDB" id="FungiDB:SDRG_08628"/>
<protein>
    <submittedName>
        <fullName evidence="2">Uncharacterized protein</fullName>
    </submittedName>
</protein>
<dbReference type="Proteomes" id="UP000030762">
    <property type="component" value="Unassembled WGS sequence"/>
</dbReference>
<dbReference type="OMA" id="DILCASR"/>
<keyword evidence="1" id="KW-1133">Transmembrane helix</keyword>
<keyword evidence="1" id="KW-0472">Membrane</keyword>
<gene>
    <name evidence="2" type="ORF">SDRG_08628</name>
</gene>
<sequence length="633" mass="70457">MPRIAAVATAPLTRGPSRNAVPTKTLHMGQGALLSNLCLALATVVAFCTYNLNQIANSVVYLGFNAHMFDSYQWNVPVFTLLEATSSLRLNTSHIATTGTISLSDLLYKACGIQDTACANAFAPEANKIWYHVGLAFRQIPDFDTPRFQDEAEDIRFQHVNSLSGWNKALVQYYIPNYETAITCMTRRANNSINGNTSRVDTLAFCSHRAFDPKWRCENDVPLDTPVYVVQLQKATAIYMGSLHMRDVYLNGGATAVIHSDQFGHVLLGPVPSVEEYQAGIVQASTPWDILCASRCYDYNPTTRLGWLLELQGRVSLRWESSFLMLTNAIFLWCAIAYFAILQWLFAKQSQISLVAVCLSKNILGISILFVTFWGNTNLQTLTTYFAQNDVRSTQARILHLCGPAQVASIVGIMTGPFIQLCFTPRVVTQTWLLTLFSLLNFCVIFALEALTFPYMNKNVPGPCGYSSSTNCIHLTAIPVTYYLSAVMAAAVVVVAAVTIHLHARWLPESVVVPPTHSMLEYLSIQDLRDFATSGRGCVSRTHDGDIVIDHGILVMKNMLRVTNTYLTRIGNAQYGLLFSWCVPRAGRRFVVHKFRTILVVHIEQNTITRRSYYVPMHCVHVDGDEILASGIC</sequence>
<evidence type="ECO:0000313" key="3">
    <source>
        <dbReference type="Proteomes" id="UP000030762"/>
    </source>
</evidence>
<proteinExistence type="predicted"/>
<dbReference type="InParanoid" id="T0RU65"/>
<feature type="transmembrane region" description="Helical" evidence="1">
    <location>
        <begin position="398"/>
        <end position="419"/>
    </location>
</feature>
<organism evidence="2 3">
    <name type="scientific">Saprolegnia diclina (strain VS20)</name>
    <dbReference type="NCBI Taxonomy" id="1156394"/>
    <lineage>
        <taxon>Eukaryota</taxon>
        <taxon>Sar</taxon>
        <taxon>Stramenopiles</taxon>
        <taxon>Oomycota</taxon>
        <taxon>Saprolegniomycetes</taxon>
        <taxon>Saprolegniales</taxon>
        <taxon>Saprolegniaceae</taxon>
        <taxon>Saprolegnia</taxon>
    </lineage>
</organism>
<keyword evidence="3" id="KW-1185">Reference proteome</keyword>
<feature type="transmembrane region" description="Helical" evidence="1">
    <location>
        <begin position="323"/>
        <end position="346"/>
    </location>
</feature>
<accession>T0RU65</accession>
<dbReference type="EMBL" id="JH767157">
    <property type="protein sequence ID" value="EQC33947.1"/>
    <property type="molecule type" value="Genomic_DNA"/>
</dbReference>
<dbReference type="RefSeq" id="XP_008612742.1">
    <property type="nucleotide sequence ID" value="XM_008614520.1"/>
</dbReference>
<keyword evidence="1" id="KW-0812">Transmembrane</keyword>
<dbReference type="AlphaFoldDB" id="T0RU65"/>
<reference evidence="2 3" key="1">
    <citation type="submission" date="2012-04" db="EMBL/GenBank/DDBJ databases">
        <title>The Genome Sequence of Saprolegnia declina VS20.</title>
        <authorList>
            <consortium name="The Broad Institute Genome Sequencing Platform"/>
            <person name="Russ C."/>
            <person name="Nusbaum C."/>
            <person name="Tyler B."/>
            <person name="van West P."/>
            <person name="Dieguez-Uribeondo J."/>
            <person name="de Bruijn I."/>
            <person name="Tripathy S."/>
            <person name="Jiang R."/>
            <person name="Young S.K."/>
            <person name="Zeng Q."/>
            <person name="Gargeya S."/>
            <person name="Fitzgerald M."/>
            <person name="Haas B."/>
            <person name="Abouelleil A."/>
            <person name="Alvarado L."/>
            <person name="Arachchi H.M."/>
            <person name="Berlin A."/>
            <person name="Chapman S.B."/>
            <person name="Goldberg J."/>
            <person name="Griggs A."/>
            <person name="Gujja S."/>
            <person name="Hansen M."/>
            <person name="Howarth C."/>
            <person name="Imamovic A."/>
            <person name="Larimer J."/>
            <person name="McCowen C."/>
            <person name="Montmayeur A."/>
            <person name="Murphy C."/>
            <person name="Neiman D."/>
            <person name="Pearson M."/>
            <person name="Priest M."/>
            <person name="Roberts A."/>
            <person name="Saif S."/>
            <person name="Shea T."/>
            <person name="Sisk P."/>
            <person name="Sykes S."/>
            <person name="Wortman J."/>
            <person name="Nusbaum C."/>
            <person name="Birren B."/>
        </authorList>
    </citation>
    <scope>NUCLEOTIDE SEQUENCE [LARGE SCALE GENOMIC DNA]</scope>
    <source>
        <strain evidence="2 3">VS20</strain>
    </source>
</reference>
<feature type="transmembrane region" description="Helical" evidence="1">
    <location>
        <begin position="431"/>
        <end position="451"/>
    </location>
</feature>
<feature type="transmembrane region" description="Helical" evidence="1">
    <location>
        <begin position="480"/>
        <end position="502"/>
    </location>
</feature>
<evidence type="ECO:0000256" key="1">
    <source>
        <dbReference type="SAM" id="Phobius"/>
    </source>
</evidence>
<feature type="transmembrane region" description="Helical" evidence="1">
    <location>
        <begin position="352"/>
        <end position="377"/>
    </location>
</feature>
<dbReference type="GeneID" id="19949355"/>
<name>T0RU65_SAPDV</name>